<accession>A0A2J6RSZ2</accession>
<dbReference type="AlphaFoldDB" id="A0A2J6RSZ2"/>
<evidence type="ECO:0000256" key="1">
    <source>
        <dbReference type="SAM" id="MobiDB-lite"/>
    </source>
</evidence>
<sequence>MAEPTQILTISLPPSTPIEDRTTSPGKTWQQILELIRLSPGYQRLYWGRHIEDPDKVQLHIVRTLHQNHTTFLTSPSYNTLTTLLSTLTPTQPTIRHALISAFSPSCKSLGKGAPVTGTAIYLCCTENWDIAWARWVAFVQGVPGFLGIAGGPVLEEVDGNERAFIALVGWESVEVHEAYHRTRHFKEEGRRVLLDEAGGYAYYGHIAFAHSEEKGEGPKL</sequence>
<dbReference type="Proteomes" id="UP000235786">
    <property type="component" value="Unassembled WGS sequence"/>
</dbReference>
<feature type="region of interest" description="Disordered" evidence="1">
    <location>
        <begin position="1"/>
        <end position="24"/>
    </location>
</feature>
<evidence type="ECO:0008006" key="4">
    <source>
        <dbReference type="Google" id="ProtNLM"/>
    </source>
</evidence>
<feature type="compositionally biased region" description="Polar residues" evidence="1">
    <location>
        <begin position="1"/>
        <end position="13"/>
    </location>
</feature>
<evidence type="ECO:0000313" key="2">
    <source>
        <dbReference type="EMBL" id="PMD41639.1"/>
    </source>
</evidence>
<reference evidence="2 3" key="1">
    <citation type="submission" date="2016-04" db="EMBL/GenBank/DDBJ databases">
        <title>A degradative enzymes factory behind the ericoid mycorrhizal symbiosis.</title>
        <authorList>
            <consortium name="DOE Joint Genome Institute"/>
            <person name="Martino E."/>
            <person name="Morin E."/>
            <person name="Grelet G."/>
            <person name="Kuo A."/>
            <person name="Kohler A."/>
            <person name="Daghino S."/>
            <person name="Barry K."/>
            <person name="Choi C."/>
            <person name="Cichocki N."/>
            <person name="Clum A."/>
            <person name="Copeland A."/>
            <person name="Hainaut M."/>
            <person name="Haridas S."/>
            <person name="Labutti K."/>
            <person name="Lindquist E."/>
            <person name="Lipzen A."/>
            <person name="Khouja H.-R."/>
            <person name="Murat C."/>
            <person name="Ohm R."/>
            <person name="Olson A."/>
            <person name="Spatafora J."/>
            <person name="Veneault-Fourrey C."/>
            <person name="Henrissat B."/>
            <person name="Grigoriev I."/>
            <person name="Martin F."/>
            <person name="Perotto S."/>
        </authorList>
    </citation>
    <scope>NUCLEOTIDE SEQUENCE [LARGE SCALE GENOMIC DNA]</scope>
    <source>
        <strain evidence="2 3">F</strain>
    </source>
</reference>
<dbReference type="OrthoDB" id="3830579at2759"/>
<dbReference type="InterPro" id="IPR011008">
    <property type="entry name" value="Dimeric_a/b-barrel"/>
</dbReference>
<name>A0A2J6RSZ2_HYAVF</name>
<organism evidence="2 3">
    <name type="scientific">Hyaloscypha variabilis (strain UAMH 11265 / GT02V1 / F)</name>
    <name type="common">Meliniomyces variabilis</name>
    <dbReference type="NCBI Taxonomy" id="1149755"/>
    <lineage>
        <taxon>Eukaryota</taxon>
        <taxon>Fungi</taxon>
        <taxon>Dikarya</taxon>
        <taxon>Ascomycota</taxon>
        <taxon>Pezizomycotina</taxon>
        <taxon>Leotiomycetes</taxon>
        <taxon>Helotiales</taxon>
        <taxon>Hyaloscyphaceae</taxon>
        <taxon>Hyaloscypha</taxon>
        <taxon>Hyaloscypha variabilis</taxon>
    </lineage>
</organism>
<evidence type="ECO:0000313" key="3">
    <source>
        <dbReference type="Proteomes" id="UP000235786"/>
    </source>
</evidence>
<protein>
    <recommendedName>
        <fullName evidence="4">ABM domain-containing protein</fullName>
    </recommendedName>
</protein>
<dbReference type="Gene3D" id="3.30.70.100">
    <property type="match status" value="2"/>
</dbReference>
<proteinExistence type="predicted"/>
<keyword evidence="3" id="KW-1185">Reference proteome</keyword>
<dbReference type="EMBL" id="KZ613944">
    <property type="protein sequence ID" value="PMD41639.1"/>
    <property type="molecule type" value="Genomic_DNA"/>
</dbReference>
<dbReference type="SUPFAM" id="SSF54909">
    <property type="entry name" value="Dimeric alpha+beta barrel"/>
    <property type="match status" value="1"/>
</dbReference>
<gene>
    <name evidence="2" type="ORF">L207DRAFT_458175</name>
</gene>